<dbReference type="InterPro" id="IPR050181">
    <property type="entry name" value="Cold_shock_domain"/>
</dbReference>
<keyword evidence="3" id="KW-1185">Reference proteome</keyword>
<accession>A0A3R9Y836</accession>
<evidence type="ECO:0000259" key="1">
    <source>
        <dbReference type="PROSITE" id="PS51857"/>
    </source>
</evidence>
<evidence type="ECO:0000313" key="3">
    <source>
        <dbReference type="Proteomes" id="UP000274661"/>
    </source>
</evidence>
<dbReference type="GO" id="GO:0005829">
    <property type="term" value="C:cytosol"/>
    <property type="evidence" value="ECO:0007669"/>
    <property type="project" value="UniProtKB-ARBA"/>
</dbReference>
<reference evidence="2 3" key="1">
    <citation type="submission" date="2018-12" db="EMBL/GenBank/DDBJ databases">
        <title>Sphingomonas sp. HMF7854 Genome sequencing and assembly.</title>
        <authorList>
            <person name="Cha I."/>
            <person name="Kang H."/>
            <person name="Kim H."/>
            <person name="Kang J."/>
            <person name="Joh K."/>
        </authorList>
    </citation>
    <scope>NUCLEOTIDE SEQUENCE [LARGE SCALE GENOMIC DNA]</scope>
    <source>
        <strain evidence="2 3">HMF7854</strain>
    </source>
</reference>
<dbReference type="Proteomes" id="UP000274661">
    <property type="component" value="Unassembled WGS sequence"/>
</dbReference>
<dbReference type="Gene3D" id="2.40.50.140">
    <property type="entry name" value="Nucleic acid-binding proteins"/>
    <property type="match status" value="2"/>
</dbReference>
<dbReference type="InterPro" id="IPR002059">
    <property type="entry name" value="CSP_DNA-bd"/>
</dbReference>
<dbReference type="OrthoDB" id="9791685at2"/>
<dbReference type="PROSITE" id="PS51857">
    <property type="entry name" value="CSD_2"/>
    <property type="match status" value="2"/>
</dbReference>
<feature type="domain" description="CSD" evidence="1">
    <location>
        <begin position="24"/>
        <end position="89"/>
    </location>
</feature>
<feature type="domain" description="CSD" evidence="1">
    <location>
        <begin position="122"/>
        <end position="188"/>
    </location>
</feature>
<dbReference type="SUPFAM" id="SSF50249">
    <property type="entry name" value="Nucleic acid-binding proteins"/>
    <property type="match status" value="2"/>
</dbReference>
<dbReference type="EMBL" id="RWJF01000001">
    <property type="protein sequence ID" value="RST32130.1"/>
    <property type="molecule type" value="Genomic_DNA"/>
</dbReference>
<evidence type="ECO:0000313" key="2">
    <source>
        <dbReference type="EMBL" id="RST32130.1"/>
    </source>
</evidence>
<dbReference type="InterPro" id="IPR011129">
    <property type="entry name" value="CSD"/>
</dbReference>
<dbReference type="AlphaFoldDB" id="A0A3R9Y836"/>
<dbReference type="GO" id="GO:0003676">
    <property type="term" value="F:nucleic acid binding"/>
    <property type="evidence" value="ECO:0007669"/>
    <property type="project" value="InterPro"/>
</dbReference>
<dbReference type="Pfam" id="PF00313">
    <property type="entry name" value="CSD"/>
    <property type="match status" value="2"/>
</dbReference>
<dbReference type="CDD" id="cd04458">
    <property type="entry name" value="CSP_CDS"/>
    <property type="match status" value="2"/>
</dbReference>
<organism evidence="2 3">
    <name type="scientific">Sphingomonas ginkgonis</name>
    <dbReference type="NCBI Taxonomy" id="2315330"/>
    <lineage>
        <taxon>Bacteria</taxon>
        <taxon>Pseudomonadati</taxon>
        <taxon>Pseudomonadota</taxon>
        <taxon>Alphaproteobacteria</taxon>
        <taxon>Sphingomonadales</taxon>
        <taxon>Sphingomonadaceae</taxon>
        <taxon>Sphingomonas</taxon>
    </lineage>
</organism>
<gene>
    <name evidence="2" type="ORF">HMF7854_05120</name>
</gene>
<protein>
    <submittedName>
        <fullName evidence="2">Cold-shock protein</fullName>
    </submittedName>
</protein>
<dbReference type="SMART" id="SM00357">
    <property type="entry name" value="CSP"/>
    <property type="match status" value="2"/>
</dbReference>
<dbReference type="InterPro" id="IPR012340">
    <property type="entry name" value="NA-bd_OB-fold"/>
</dbReference>
<comment type="caution">
    <text evidence="2">The sequence shown here is derived from an EMBL/GenBank/DDBJ whole genome shotgun (WGS) entry which is preliminary data.</text>
</comment>
<dbReference type="PANTHER" id="PTHR11544">
    <property type="entry name" value="COLD SHOCK DOMAIN CONTAINING PROTEINS"/>
    <property type="match status" value="1"/>
</dbReference>
<name>A0A3R9Y836_9SPHN</name>
<proteinExistence type="predicted"/>
<dbReference type="PRINTS" id="PR00050">
    <property type="entry name" value="COLDSHOCK"/>
</dbReference>
<sequence>MVSMDEERSAEGVKAASLPDVGEAIRGRVKWFDTTRGFGFLVSEDCDGDVLVHYSVLKDHGRRSVPEGAIISCTVVTSDRGLQAGRVLAIDLSEAVPVRPAAPARSADRSDRQALAEDAGPFELVEVKWFNRVKGYGFLNRPSALAQDIFLHMETVRQAGLADLEPGQRFEARIAEGRKGLTAVELRLPA</sequence>